<sequence length="36" mass="4220">MVEAMCAHFSSWSSIDHQVICFTVLQKKRRNTSKYS</sequence>
<dbReference type="AlphaFoldDB" id="A0A0K9NSE8"/>
<evidence type="ECO:0000313" key="2">
    <source>
        <dbReference type="Proteomes" id="UP000036987"/>
    </source>
</evidence>
<dbReference type="Proteomes" id="UP000036987">
    <property type="component" value="Unassembled WGS sequence"/>
</dbReference>
<comment type="caution">
    <text evidence="1">The sequence shown here is derived from an EMBL/GenBank/DDBJ whole genome shotgun (WGS) entry which is preliminary data.</text>
</comment>
<keyword evidence="2" id="KW-1185">Reference proteome</keyword>
<dbReference type="EMBL" id="LFYR01001823">
    <property type="protein sequence ID" value="KMZ59002.1"/>
    <property type="molecule type" value="Genomic_DNA"/>
</dbReference>
<gene>
    <name evidence="1" type="ORF">ZOSMA_70G00160</name>
</gene>
<reference evidence="2" key="1">
    <citation type="journal article" date="2016" name="Nature">
        <title>The genome of the seagrass Zostera marina reveals angiosperm adaptation to the sea.</title>
        <authorList>
            <person name="Olsen J.L."/>
            <person name="Rouze P."/>
            <person name="Verhelst B."/>
            <person name="Lin Y.-C."/>
            <person name="Bayer T."/>
            <person name="Collen J."/>
            <person name="Dattolo E."/>
            <person name="De Paoli E."/>
            <person name="Dittami S."/>
            <person name="Maumus F."/>
            <person name="Michel G."/>
            <person name="Kersting A."/>
            <person name="Lauritano C."/>
            <person name="Lohaus R."/>
            <person name="Toepel M."/>
            <person name="Tonon T."/>
            <person name="Vanneste K."/>
            <person name="Amirebrahimi M."/>
            <person name="Brakel J."/>
            <person name="Bostroem C."/>
            <person name="Chovatia M."/>
            <person name="Grimwood J."/>
            <person name="Jenkins J.W."/>
            <person name="Jueterbock A."/>
            <person name="Mraz A."/>
            <person name="Stam W.T."/>
            <person name="Tice H."/>
            <person name="Bornberg-Bauer E."/>
            <person name="Green P.J."/>
            <person name="Pearson G.A."/>
            <person name="Procaccini G."/>
            <person name="Duarte C.M."/>
            <person name="Schmutz J."/>
            <person name="Reusch T.B.H."/>
            <person name="Van de Peer Y."/>
        </authorList>
    </citation>
    <scope>NUCLEOTIDE SEQUENCE [LARGE SCALE GENOMIC DNA]</scope>
    <source>
        <strain evidence="2">cv. Finnish</strain>
    </source>
</reference>
<proteinExistence type="predicted"/>
<evidence type="ECO:0000313" key="1">
    <source>
        <dbReference type="EMBL" id="KMZ59002.1"/>
    </source>
</evidence>
<name>A0A0K9NSE8_ZOSMR</name>
<organism evidence="1 2">
    <name type="scientific">Zostera marina</name>
    <name type="common">Eelgrass</name>
    <dbReference type="NCBI Taxonomy" id="29655"/>
    <lineage>
        <taxon>Eukaryota</taxon>
        <taxon>Viridiplantae</taxon>
        <taxon>Streptophyta</taxon>
        <taxon>Embryophyta</taxon>
        <taxon>Tracheophyta</taxon>
        <taxon>Spermatophyta</taxon>
        <taxon>Magnoliopsida</taxon>
        <taxon>Liliopsida</taxon>
        <taxon>Zosteraceae</taxon>
        <taxon>Zostera</taxon>
    </lineage>
</organism>
<protein>
    <submittedName>
        <fullName evidence="1">Uncharacterized protein</fullName>
    </submittedName>
</protein>
<accession>A0A0K9NSE8</accession>